<gene>
    <name evidence="2" type="ORF">GCM10023331_16650</name>
</gene>
<proteinExistence type="predicted"/>
<dbReference type="Proteomes" id="UP001500298">
    <property type="component" value="Unassembled WGS sequence"/>
</dbReference>
<dbReference type="InterPro" id="IPR002881">
    <property type="entry name" value="DUF58"/>
</dbReference>
<protein>
    <submittedName>
        <fullName evidence="2">DUF58 domain-containing protein</fullName>
    </submittedName>
</protein>
<sequence length="290" mass="33415">MKEIISKLRKYEIRIRKAINSHMQGDYHSVFKGSGLEFDDVRAYQYGDDVRHIDWNVSAKGHGTFVKTFKEEKEQNIFFILDVSASQEIGKDGQRKVDIMKEICGVLSLSAIKEASSVGVLCFSDIKEKFIKPNKGIKHAYEIISAIFKLTPVSLRTNLSKAMEFALQQVKRKSIFIVISDFIDEGYDYNLKAIARKHDLVVIHVVDERENNFPALGIVPLYDKEAGKKVWVNTSSDRFKKRMDFFHGDKQNELENMVVRNNGSYLKVSTHEDYIPALIKLFKIRNKVKK</sequence>
<organism evidence="2 3">
    <name type="scientific">Algivirga pacifica</name>
    <dbReference type="NCBI Taxonomy" id="1162670"/>
    <lineage>
        <taxon>Bacteria</taxon>
        <taxon>Pseudomonadati</taxon>
        <taxon>Bacteroidota</taxon>
        <taxon>Cytophagia</taxon>
        <taxon>Cytophagales</taxon>
        <taxon>Flammeovirgaceae</taxon>
        <taxon>Algivirga</taxon>
    </lineage>
</organism>
<dbReference type="RefSeq" id="WP_345370878.1">
    <property type="nucleotide sequence ID" value="NZ_BAABJX010000024.1"/>
</dbReference>
<dbReference type="SUPFAM" id="SSF53300">
    <property type="entry name" value="vWA-like"/>
    <property type="match status" value="1"/>
</dbReference>
<dbReference type="InterPro" id="IPR036465">
    <property type="entry name" value="vWFA_dom_sf"/>
</dbReference>
<feature type="domain" description="DUF58" evidence="1">
    <location>
        <begin position="40"/>
        <end position="243"/>
    </location>
</feature>
<dbReference type="CDD" id="cd00198">
    <property type="entry name" value="vWFA"/>
    <property type="match status" value="1"/>
</dbReference>
<dbReference type="Pfam" id="PF01882">
    <property type="entry name" value="DUF58"/>
    <property type="match status" value="1"/>
</dbReference>
<dbReference type="EMBL" id="BAABJX010000024">
    <property type="protein sequence ID" value="GAA4832049.1"/>
    <property type="molecule type" value="Genomic_DNA"/>
</dbReference>
<reference evidence="3" key="1">
    <citation type="journal article" date="2019" name="Int. J. Syst. Evol. Microbiol.">
        <title>The Global Catalogue of Microorganisms (GCM) 10K type strain sequencing project: providing services to taxonomists for standard genome sequencing and annotation.</title>
        <authorList>
            <consortium name="The Broad Institute Genomics Platform"/>
            <consortium name="The Broad Institute Genome Sequencing Center for Infectious Disease"/>
            <person name="Wu L."/>
            <person name="Ma J."/>
        </authorList>
    </citation>
    <scope>NUCLEOTIDE SEQUENCE [LARGE SCALE GENOMIC DNA]</scope>
    <source>
        <strain evidence="3">JCM 18326</strain>
    </source>
</reference>
<evidence type="ECO:0000313" key="3">
    <source>
        <dbReference type="Proteomes" id="UP001500298"/>
    </source>
</evidence>
<comment type="caution">
    <text evidence="2">The sequence shown here is derived from an EMBL/GenBank/DDBJ whole genome shotgun (WGS) entry which is preliminary data.</text>
</comment>
<keyword evidence="3" id="KW-1185">Reference proteome</keyword>
<name>A0ABP9D713_9BACT</name>
<dbReference type="PANTHER" id="PTHR33608">
    <property type="entry name" value="BLL2464 PROTEIN"/>
    <property type="match status" value="1"/>
</dbReference>
<dbReference type="Gene3D" id="3.40.50.410">
    <property type="entry name" value="von Willebrand factor, type A domain"/>
    <property type="match status" value="1"/>
</dbReference>
<evidence type="ECO:0000313" key="2">
    <source>
        <dbReference type="EMBL" id="GAA4832049.1"/>
    </source>
</evidence>
<accession>A0ABP9D713</accession>
<evidence type="ECO:0000259" key="1">
    <source>
        <dbReference type="Pfam" id="PF01882"/>
    </source>
</evidence>
<dbReference type="PANTHER" id="PTHR33608:SF6">
    <property type="entry name" value="BLL2464 PROTEIN"/>
    <property type="match status" value="1"/>
</dbReference>